<dbReference type="RefSeq" id="WP_087479378.1">
    <property type="nucleotide sequence ID" value="NZ_AP024883.1"/>
</dbReference>
<evidence type="ECO:0000313" key="2">
    <source>
        <dbReference type="Proteomes" id="UP001283366"/>
    </source>
</evidence>
<evidence type="ECO:0008006" key="3">
    <source>
        <dbReference type="Google" id="ProtNLM"/>
    </source>
</evidence>
<sequence length="58" mass="7029">MDPQVIQLKKDFYQQIMTQHSYTFPNTSSTLSLLTDEELEQIERVWIELIMWKKSQTH</sequence>
<proteinExistence type="predicted"/>
<evidence type="ECO:0000313" key="1">
    <source>
        <dbReference type="EMBL" id="MDW6003866.1"/>
    </source>
</evidence>
<dbReference type="EMBL" id="JAWRCO010000001">
    <property type="protein sequence ID" value="MDW6003866.1"/>
    <property type="molecule type" value="Genomic_DNA"/>
</dbReference>
<dbReference type="Proteomes" id="UP001283366">
    <property type="component" value="Unassembled WGS sequence"/>
</dbReference>
<name>A0ABU4I7D7_9VIBR</name>
<accession>A0ABU4I7D7</accession>
<comment type="caution">
    <text evidence="1">The sequence shown here is derived from an EMBL/GenBank/DDBJ whole genome shotgun (WGS) entry which is preliminary data.</text>
</comment>
<keyword evidence="2" id="KW-1185">Reference proteome</keyword>
<reference evidence="1 2" key="1">
    <citation type="submission" date="2023-11" db="EMBL/GenBank/DDBJ databases">
        <title>Plant-associative lifestyle of Vibrio porteresiae and its evolutionary dynamics.</title>
        <authorList>
            <person name="Rameshkumar N."/>
            <person name="Kirti K."/>
        </authorList>
    </citation>
    <scope>NUCLEOTIDE SEQUENCE [LARGE SCALE GENOMIC DNA]</scope>
    <source>
        <strain evidence="1 2">MSSRF38</strain>
    </source>
</reference>
<organism evidence="1 2">
    <name type="scientific">Vibrio mangrovi</name>
    <dbReference type="NCBI Taxonomy" id="474394"/>
    <lineage>
        <taxon>Bacteria</taxon>
        <taxon>Pseudomonadati</taxon>
        <taxon>Pseudomonadota</taxon>
        <taxon>Gammaproteobacteria</taxon>
        <taxon>Vibrionales</taxon>
        <taxon>Vibrionaceae</taxon>
        <taxon>Vibrio</taxon>
    </lineage>
</organism>
<protein>
    <recommendedName>
        <fullName evidence="3">3-demethylubiquinone-9 3-methyltransferase</fullName>
    </recommendedName>
</protein>
<gene>
    <name evidence="1" type="ORF">SBX37_13495</name>
</gene>